<organism evidence="6">
    <name type="scientific">hydrothermal vent metagenome</name>
    <dbReference type="NCBI Taxonomy" id="652676"/>
    <lineage>
        <taxon>unclassified sequences</taxon>
        <taxon>metagenomes</taxon>
        <taxon>ecological metagenomes</taxon>
    </lineage>
</organism>
<dbReference type="PANTHER" id="PTHR34388">
    <property type="entry name" value="DNA POLYMERASE III SUBUNIT DELTA"/>
    <property type="match status" value="1"/>
</dbReference>
<accession>A0A3B1CHC5</accession>
<dbReference type="InterPro" id="IPR027417">
    <property type="entry name" value="P-loop_NTPase"/>
</dbReference>
<dbReference type="InterPro" id="IPR005790">
    <property type="entry name" value="DNA_polIII_delta"/>
</dbReference>
<dbReference type="GO" id="GO:0003887">
    <property type="term" value="F:DNA-directed DNA polymerase activity"/>
    <property type="evidence" value="ECO:0007669"/>
    <property type="project" value="UniProtKB-KW"/>
</dbReference>
<dbReference type="InterPro" id="IPR010372">
    <property type="entry name" value="DNA_pol3_delta_N"/>
</dbReference>
<dbReference type="Gene3D" id="1.10.8.60">
    <property type="match status" value="1"/>
</dbReference>
<evidence type="ECO:0000259" key="5">
    <source>
        <dbReference type="Pfam" id="PF06144"/>
    </source>
</evidence>
<dbReference type="SUPFAM" id="SSF52540">
    <property type="entry name" value="P-loop containing nucleoside triphosphate hydrolases"/>
    <property type="match status" value="1"/>
</dbReference>
<dbReference type="GO" id="GO:0009360">
    <property type="term" value="C:DNA polymerase III complex"/>
    <property type="evidence" value="ECO:0007669"/>
    <property type="project" value="InterPro"/>
</dbReference>
<dbReference type="AlphaFoldDB" id="A0A3B1CHC5"/>
<proteinExistence type="predicted"/>
<name>A0A3B1CHC5_9ZZZZ</name>
<dbReference type="PANTHER" id="PTHR34388:SF1">
    <property type="entry name" value="DNA POLYMERASE III SUBUNIT DELTA"/>
    <property type="match status" value="1"/>
</dbReference>
<evidence type="ECO:0000256" key="3">
    <source>
        <dbReference type="ARBA" id="ARBA00022705"/>
    </source>
</evidence>
<dbReference type="GO" id="GO:0003677">
    <property type="term" value="F:DNA binding"/>
    <property type="evidence" value="ECO:0007669"/>
    <property type="project" value="InterPro"/>
</dbReference>
<gene>
    <name evidence="6" type="ORF">MNBD_NITROSPIRAE02-1561</name>
</gene>
<protein>
    <recommendedName>
        <fullName evidence="5">DNA polymerase III delta N-terminal domain-containing protein</fullName>
    </recommendedName>
</protein>
<evidence type="ECO:0000256" key="2">
    <source>
        <dbReference type="ARBA" id="ARBA00022695"/>
    </source>
</evidence>
<dbReference type="Gene3D" id="3.40.50.300">
    <property type="entry name" value="P-loop containing nucleotide triphosphate hydrolases"/>
    <property type="match status" value="1"/>
</dbReference>
<keyword evidence="3" id="KW-0235">DNA replication</keyword>
<feature type="domain" description="DNA polymerase III delta N-terminal" evidence="5">
    <location>
        <begin position="19"/>
        <end position="123"/>
    </location>
</feature>
<reference evidence="6" key="1">
    <citation type="submission" date="2018-06" db="EMBL/GenBank/DDBJ databases">
        <authorList>
            <person name="Zhirakovskaya E."/>
        </authorList>
    </citation>
    <scope>NUCLEOTIDE SEQUENCE</scope>
</reference>
<keyword evidence="1" id="KW-0808">Transferase</keyword>
<keyword evidence="4" id="KW-0239">DNA-directed DNA polymerase</keyword>
<keyword evidence="2" id="KW-0548">Nucleotidyltransferase</keyword>
<dbReference type="NCBIfam" id="TIGR01128">
    <property type="entry name" value="holA"/>
    <property type="match status" value="1"/>
</dbReference>
<evidence type="ECO:0000256" key="4">
    <source>
        <dbReference type="ARBA" id="ARBA00022932"/>
    </source>
</evidence>
<evidence type="ECO:0000313" key="6">
    <source>
        <dbReference type="EMBL" id="VAX29886.1"/>
    </source>
</evidence>
<dbReference type="GO" id="GO:0006261">
    <property type="term" value="P:DNA-templated DNA replication"/>
    <property type="evidence" value="ECO:0007669"/>
    <property type="project" value="TreeGrafter"/>
</dbReference>
<dbReference type="Pfam" id="PF06144">
    <property type="entry name" value="DNA_pol3_delta"/>
    <property type="match status" value="1"/>
</dbReference>
<dbReference type="EMBL" id="UOGH01000135">
    <property type="protein sequence ID" value="VAX29886.1"/>
    <property type="molecule type" value="Genomic_DNA"/>
</dbReference>
<sequence>MSQKQFLKEIENNLPSPVYYLYAKDTFLLKNAVDRIRGLVPEERREFNVMIYDVDSAPPVHTILDVLNTPGFFGEKKIVILRNIQTMKKKESKVLFSYLDNPSSGSAFVMLSLKPPDKGMKEKFKGGVKVLSLDMKAQEIKAWLTELGRQRGVEITSDAIGLLMATAGSDMGVLYEETEKAALLGRSRVDVNAISELIHGEATYSVFTLVDALVTKDRIKVFKVYSAMRDSLDPFAILGAINWKYSELSKRTSGRRKGYFSEVFRCLSEADRRLKTSGGEYPVEELFIRLLQI</sequence>
<evidence type="ECO:0000256" key="1">
    <source>
        <dbReference type="ARBA" id="ARBA00022679"/>
    </source>
</evidence>